<keyword evidence="1 3" id="KW-0808">Transferase</keyword>
<evidence type="ECO:0000313" key="4">
    <source>
        <dbReference type="Proteomes" id="UP001521931"/>
    </source>
</evidence>
<dbReference type="Pfam" id="PF01648">
    <property type="entry name" value="ACPS"/>
    <property type="match status" value="1"/>
</dbReference>
<dbReference type="Proteomes" id="UP001521931">
    <property type="component" value="Unassembled WGS sequence"/>
</dbReference>
<protein>
    <submittedName>
        <fullName evidence="3">4'-phosphopantetheinyl transferase superfamily protein</fullName>
    </submittedName>
</protein>
<evidence type="ECO:0000313" key="3">
    <source>
        <dbReference type="EMBL" id="MCG7323828.1"/>
    </source>
</evidence>
<feature type="domain" description="4'-phosphopantetheinyl transferase" evidence="2">
    <location>
        <begin position="19"/>
        <end position="119"/>
    </location>
</feature>
<gene>
    <name evidence="3" type="ORF">MHL29_18385</name>
</gene>
<dbReference type="GO" id="GO:0016740">
    <property type="term" value="F:transferase activity"/>
    <property type="evidence" value="ECO:0007669"/>
    <property type="project" value="UniProtKB-KW"/>
</dbReference>
<evidence type="ECO:0000259" key="2">
    <source>
        <dbReference type="Pfam" id="PF01648"/>
    </source>
</evidence>
<keyword evidence="4" id="KW-1185">Reference proteome</keyword>
<proteinExistence type="predicted"/>
<dbReference type="RefSeq" id="WP_029211333.1">
    <property type="nucleotide sequence ID" value="NZ_DAMCTM010000002.1"/>
</dbReference>
<name>A0ABS9Q7H7_9MICO</name>
<dbReference type="Gene3D" id="3.90.470.20">
    <property type="entry name" value="4'-phosphopantetheinyl transferase domain"/>
    <property type="match status" value="1"/>
</dbReference>
<accession>A0ABS9Q7H7</accession>
<comment type="caution">
    <text evidence="3">The sequence shown here is derived from an EMBL/GenBank/DDBJ whole genome shotgun (WGS) entry which is preliminary data.</text>
</comment>
<dbReference type="EMBL" id="JAKRCV010000132">
    <property type="protein sequence ID" value="MCG7323828.1"/>
    <property type="molecule type" value="Genomic_DNA"/>
</dbReference>
<sequence length="168" mass="18335">MSEGCVAERPSTRGAQVAAVGVDTADVGEVGRSLDAYADRYRDFLLSPRERAEQAGLTGRALVLDTARRWAAKEAVTKVLGPSDADPWPWRHIEVVGDARRPTVRLHGRPRELADRLEIHELVVEAPVEAPDLPRRSTYLTDTITVTAVGLRPARTADQPTPPQEGTP</sequence>
<organism evidence="3 4">
    <name type="scientific">Arsenicicoccus bolidensis</name>
    <dbReference type="NCBI Taxonomy" id="229480"/>
    <lineage>
        <taxon>Bacteria</taxon>
        <taxon>Bacillati</taxon>
        <taxon>Actinomycetota</taxon>
        <taxon>Actinomycetes</taxon>
        <taxon>Micrococcales</taxon>
        <taxon>Intrasporangiaceae</taxon>
        <taxon>Arsenicicoccus</taxon>
    </lineage>
</organism>
<dbReference type="SUPFAM" id="SSF56214">
    <property type="entry name" value="4'-phosphopantetheinyl transferase"/>
    <property type="match status" value="1"/>
</dbReference>
<dbReference type="InterPro" id="IPR037143">
    <property type="entry name" value="4-PPantetheinyl_Trfase_dom_sf"/>
</dbReference>
<evidence type="ECO:0000256" key="1">
    <source>
        <dbReference type="ARBA" id="ARBA00022679"/>
    </source>
</evidence>
<reference evidence="3 4" key="1">
    <citation type="submission" date="2022-02" db="EMBL/GenBank/DDBJ databases">
        <title>Uncovering new skin microbiome diversity through culturing and metagenomics.</title>
        <authorList>
            <person name="Conlan S."/>
            <person name="Deming C."/>
            <person name="Nisc Comparative Sequencing Program N."/>
            <person name="Segre J.A."/>
        </authorList>
    </citation>
    <scope>NUCLEOTIDE SEQUENCE [LARGE SCALE GENOMIC DNA]</scope>
    <source>
        <strain evidence="3 4">ACRQZ</strain>
    </source>
</reference>
<dbReference type="InterPro" id="IPR008278">
    <property type="entry name" value="4-PPantetheinyl_Trfase_dom"/>
</dbReference>